<reference evidence="1" key="1">
    <citation type="submission" date="2019-03" db="EMBL/GenBank/DDBJ databases">
        <title>WGS assembly of Setaria viridis.</title>
        <authorList>
            <person name="Huang P."/>
            <person name="Jenkins J."/>
            <person name="Grimwood J."/>
            <person name="Barry K."/>
            <person name="Healey A."/>
            <person name="Mamidi S."/>
            <person name="Sreedasyam A."/>
            <person name="Shu S."/>
            <person name="Feldman M."/>
            <person name="Wu J."/>
            <person name="Yu Y."/>
            <person name="Chen C."/>
            <person name="Johnson J."/>
            <person name="Rokhsar D."/>
            <person name="Baxter I."/>
            <person name="Schmutz J."/>
            <person name="Brutnell T."/>
            <person name="Kellogg E."/>
        </authorList>
    </citation>
    <scope>NUCLEOTIDE SEQUENCE [LARGE SCALE GENOMIC DNA]</scope>
</reference>
<accession>A0A4U6TCP2</accession>
<evidence type="ECO:0000313" key="1">
    <source>
        <dbReference type="EMBL" id="TKV99850.1"/>
    </source>
</evidence>
<name>A0A4U6TCP2_SETVI</name>
<dbReference type="Gramene" id="TKV99850">
    <property type="protein sequence ID" value="TKV99850"/>
    <property type="gene ID" value="SEVIR_8G071175v2"/>
</dbReference>
<evidence type="ECO:0000313" key="2">
    <source>
        <dbReference type="Proteomes" id="UP000298652"/>
    </source>
</evidence>
<dbReference type="Proteomes" id="UP000298652">
    <property type="component" value="Chromosome 8"/>
</dbReference>
<dbReference type="EMBL" id="CM016559">
    <property type="protein sequence ID" value="TKV99850.1"/>
    <property type="molecule type" value="Genomic_DNA"/>
</dbReference>
<organism evidence="1 2">
    <name type="scientific">Setaria viridis</name>
    <name type="common">Green bristlegrass</name>
    <name type="synonym">Setaria italica subsp. viridis</name>
    <dbReference type="NCBI Taxonomy" id="4556"/>
    <lineage>
        <taxon>Eukaryota</taxon>
        <taxon>Viridiplantae</taxon>
        <taxon>Streptophyta</taxon>
        <taxon>Embryophyta</taxon>
        <taxon>Tracheophyta</taxon>
        <taxon>Spermatophyta</taxon>
        <taxon>Magnoliopsida</taxon>
        <taxon>Liliopsida</taxon>
        <taxon>Poales</taxon>
        <taxon>Poaceae</taxon>
        <taxon>PACMAD clade</taxon>
        <taxon>Panicoideae</taxon>
        <taxon>Panicodae</taxon>
        <taxon>Paniceae</taxon>
        <taxon>Cenchrinae</taxon>
        <taxon>Setaria</taxon>
    </lineage>
</organism>
<gene>
    <name evidence="1" type="ORF">SEVIR_8G071175v2</name>
</gene>
<keyword evidence="2" id="KW-1185">Reference proteome</keyword>
<sequence length="30" mass="3280">MVWHFGSWSPNTVAGRTCNSSPGAMTRLLD</sequence>
<protein>
    <submittedName>
        <fullName evidence="1">Uncharacterized protein</fullName>
    </submittedName>
</protein>
<proteinExistence type="predicted"/>
<dbReference type="AlphaFoldDB" id="A0A4U6TCP2"/>